<dbReference type="SUPFAM" id="SSF54909">
    <property type="entry name" value="Dimeric alpha+beta barrel"/>
    <property type="match status" value="1"/>
</dbReference>
<evidence type="ECO:0000313" key="3">
    <source>
        <dbReference type="Proteomes" id="UP000185657"/>
    </source>
</evidence>
<dbReference type="RefSeq" id="WP_066086196.1">
    <property type="nucleotide sequence ID" value="NZ_CP017476.1"/>
</dbReference>
<dbReference type="PANTHER" id="PTHR37811">
    <property type="entry name" value="BLL5343 PROTEIN"/>
    <property type="match status" value="1"/>
</dbReference>
<reference evidence="2 3" key="1">
    <citation type="submission" date="2016-02" db="EMBL/GenBank/DDBJ databases">
        <title>Draft genome sequence of Hydrogenophaga sp. LPB0072.</title>
        <authorList>
            <person name="Shin S.-K."/>
            <person name="Yi H."/>
        </authorList>
    </citation>
    <scope>NUCLEOTIDE SEQUENCE [LARGE SCALE GENOMIC DNA]</scope>
    <source>
        <strain evidence="2 3">LPB0072</strain>
    </source>
</reference>
<dbReference type="InterPro" id="IPR011008">
    <property type="entry name" value="Dimeric_a/b-barrel"/>
</dbReference>
<accession>A0ABX2UB41</accession>
<sequence>MSNNSAFANLPAPPYYVVVFTSQRTSGENGYDTTADRMVELAQSQPGFLGIESARSEGGFGITTSYWTNESSIRAWKQQAEHRIAQEKGKERWYEHFEIRIAKVERAYGQQQQGNP</sequence>
<dbReference type="Proteomes" id="UP000185657">
    <property type="component" value="Unassembled WGS sequence"/>
</dbReference>
<dbReference type="PANTHER" id="PTHR37811:SF2">
    <property type="entry name" value="ABM DOMAIN-CONTAINING PROTEIN"/>
    <property type="match status" value="1"/>
</dbReference>
<evidence type="ECO:0000313" key="2">
    <source>
        <dbReference type="EMBL" id="OAD43749.1"/>
    </source>
</evidence>
<comment type="caution">
    <text evidence="2">The sequence shown here is derived from an EMBL/GenBank/DDBJ whole genome shotgun (WGS) entry which is preliminary data.</text>
</comment>
<name>A0ABX2UB41_9BURK</name>
<keyword evidence="3" id="KW-1185">Reference proteome</keyword>
<dbReference type="InterPro" id="IPR052936">
    <property type="entry name" value="Jasmonate_Hydroxylase-like"/>
</dbReference>
<protein>
    <recommendedName>
        <fullName evidence="1">ABM domain-containing protein</fullName>
    </recommendedName>
</protein>
<feature type="domain" description="ABM" evidence="1">
    <location>
        <begin position="32"/>
        <end position="87"/>
    </location>
</feature>
<dbReference type="Gene3D" id="3.30.70.100">
    <property type="match status" value="1"/>
</dbReference>
<dbReference type="EMBL" id="LVWD01000003">
    <property type="protein sequence ID" value="OAD43749.1"/>
    <property type="molecule type" value="Genomic_DNA"/>
</dbReference>
<dbReference type="InterPro" id="IPR007138">
    <property type="entry name" value="ABM_dom"/>
</dbReference>
<proteinExistence type="predicted"/>
<evidence type="ECO:0000259" key="1">
    <source>
        <dbReference type="Pfam" id="PF03992"/>
    </source>
</evidence>
<gene>
    <name evidence="2" type="ORF">LPB72_04360</name>
</gene>
<dbReference type="Pfam" id="PF03992">
    <property type="entry name" value="ABM"/>
    <property type="match status" value="1"/>
</dbReference>
<organism evidence="2 3">
    <name type="scientific">Hydrogenophaga crassostreae</name>
    <dbReference type="NCBI Taxonomy" id="1763535"/>
    <lineage>
        <taxon>Bacteria</taxon>
        <taxon>Pseudomonadati</taxon>
        <taxon>Pseudomonadota</taxon>
        <taxon>Betaproteobacteria</taxon>
        <taxon>Burkholderiales</taxon>
        <taxon>Comamonadaceae</taxon>
        <taxon>Hydrogenophaga</taxon>
    </lineage>
</organism>